<reference evidence="2 3" key="1">
    <citation type="journal article" date="2018" name="Sci. Rep.">
        <title>Genomic signatures of local adaptation to the degree of environmental predictability in rotifers.</title>
        <authorList>
            <person name="Franch-Gras L."/>
            <person name="Hahn C."/>
            <person name="Garcia-Roger E.M."/>
            <person name="Carmona M.J."/>
            <person name="Serra M."/>
            <person name="Gomez A."/>
        </authorList>
    </citation>
    <scope>NUCLEOTIDE SEQUENCE [LARGE SCALE GENOMIC DNA]</scope>
    <source>
        <strain evidence="2">HYR1</strain>
    </source>
</reference>
<keyword evidence="1" id="KW-0472">Membrane</keyword>
<dbReference type="AlphaFoldDB" id="A0A3M7QVY7"/>
<dbReference type="Proteomes" id="UP000276133">
    <property type="component" value="Unassembled WGS sequence"/>
</dbReference>
<comment type="caution">
    <text evidence="2">The sequence shown here is derived from an EMBL/GenBank/DDBJ whole genome shotgun (WGS) entry which is preliminary data.</text>
</comment>
<protein>
    <submittedName>
        <fullName evidence="2">Uncharacterized protein</fullName>
    </submittedName>
</protein>
<feature type="transmembrane region" description="Helical" evidence="1">
    <location>
        <begin position="94"/>
        <end position="112"/>
    </location>
</feature>
<sequence>MLTFINDLLVTAIKYLSASVLVAWIESKRNAKSYKIGIFFIFSFQKPNCRRRSNIVNQNLETIYFFFNFIIKFIVSRIGIQAASCYTHQTTDPITIKILLLCFFAGLVKLIIIIRSFKKVLINRNNQFHRKLLFLSVLGMRMVCIWCRCLVLVYWIPTPYAYTKKFSVSNTDYFTSKI</sequence>
<feature type="transmembrane region" description="Helical" evidence="1">
    <location>
        <begin position="6"/>
        <end position="25"/>
    </location>
</feature>
<feature type="transmembrane region" description="Helical" evidence="1">
    <location>
        <begin position="62"/>
        <end position="82"/>
    </location>
</feature>
<keyword evidence="3" id="KW-1185">Reference proteome</keyword>
<dbReference type="EMBL" id="REGN01004932">
    <property type="protein sequence ID" value="RNA15516.1"/>
    <property type="molecule type" value="Genomic_DNA"/>
</dbReference>
<keyword evidence="1" id="KW-0812">Transmembrane</keyword>
<gene>
    <name evidence="2" type="ORF">BpHYR1_037680</name>
</gene>
<accession>A0A3M7QVY7</accession>
<organism evidence="2 3">
    <name type="scientific">Brachionus plicatilis</name>
    <name type="common">Marine rotifer</name>
    <name type="synonym">Brachionus muelleri</name>
    <dbReference type="NCBI Taxonomy" id="10195"/>
    <lineage>
        <taxon>Eukaryota</taxon>
        <taxon>Metazoa</taxon>
        <taxon>Spiralia</taxon>
        <taxon>Gnathifera</taxon>
        <taxon>Rotifera</taxon>
        <taxon>Eurotatoria</taxon>
        <taxon>Monogononta</taxon>
        <taxon>Pseudotrocha</taxon>
        <taxon>Ploima</taxon>
        <taxon>Brachionidae</taxon>
        <taxon>Brachionus</taxon>
    </lineage>
</organism>
<evidence type="ECO:0000256" key="1">
    <source>
        <dbReference type="SAM" id="Phobius"/>
    </source>
</evidence>
<evidence type="ECO:0000313" key="3">
    <source>
        <dbReference type="Proteomes" id="UP000276133"/>
    </source>
</evidence>
<evidence type="ECO:0000313" key="2">
    <source>
        <dbReference type="EMBL" id="RNA15516.1"/>
    </source>
</evidence>
<name>A0A3M7QVY7_BRAPC</name>
<feature type="transmembrane region" description="Helical" evidence="1">
    <location>
        <begin position="132"/>
        <end position="156"/>
    </location>
</feature>
<proteinExistence type="predicted"/>
<keyword evidence="1" id="KW-1133">Transmembrane helix</keyword>